<dbReference type="InterPro" id="IPR009081">
    <property type="entry name" value="PP-bd_ACP"/>
</dbReference>
<dbReference type="InterPro" id="IPR001242">
    <property type="entry name" value="Condensation_dom"/>
</dbReference>
<dbReference type="InterPro" id="IPR006162">
    <property type="entry name" value="Ppantetheine_attach_site"/>
</dbReference>
<dbReference type="SUPFAM" id="SSF47336">
    <property type="entry name" value="ACP-like"/>
    <property type="match status" value="1"/>
</dbReference>
<dbReference type="CDD" id="cd19531">
    <property type="entry name" value="LCL_NRPS-like"/>
    <property type="match status" value="1"/>
</dbReference>
<proteinExistence type="inferred from homology"/>
<dbReference type="Pfam" id="PF00501">
    <property type="entry name" value="AMP-binding"/>
    <property type="match status" value="1"/>
</dbReference>
<dbReference type="InterPro" id="IPR045851">
    <property type="entry name" value="AMP-bd_C_sf"/>
</dbReference>
<dbReference type="Gene3D" id="3.40.50.980">
    <property type="match status" value="2"/>
</dbReference>
<dbReference type="InterPro" id="IPR036736">
    <property type="entry name" value="ACP-like_sf"/>
</dbReference>
<dbReference type="GO" id="GO:0005829">
    <property type="term" value="C:cytosol"/>
    <property type="evidence" value="ECO:0007669"/>
    <property type="project" value="TreeGrafter"/>
</dbReference>
<dbReference type="SUPFAM" id="SSF52777">
    <property type="entry name" value="CoA-dependent acyltransferases"/>
    <property type="match status" value="2"/>
</dbReference>
<dbReference type="FunFam" id="3.30.300.30:FF:000010">
    <property type="entry name" value="Enterobactin synthetase component F"/>
    <property type="match status" value="1"/>
</dbReference>
<dbReference type="InterPro" id="IPR010071">
    <property type="entry name" value="AA_adenyl_dom"/>
</dbReference>
<dbReference type="Gene3D" id="3.30.559.30">
    <property type="entry name" value="Nonribosomal peptide synthetase, condensation domain"/>
    <property type="match status" value="1"/>
</dbReference>
<keyword evidence="3" id="KW-0596">Phosphopantetheine</keyword>
<dbReference type="Gene3D" id="3.30.300.30">
    <property type="match status" value="1"/>
</dbReference>
<dbReference type="FunFam" id="2.30.38.10:FF:000001">
    <property type="entry name" value="Non-ribosomal peptide synthetase PvdI"/>
    <property type="match status" value="1"/>
</dbReference>
<dbReference type="InterPro" id="IPR023213">
    <property type="entry name" value="CAT-like_dom_sf"/>
</dbReference>
<evidence type="ECO:0000259" key="5">
    <source>
        <dbReference type="PROSITE" id="PS50075"/>
    </source>
</evidence>
<dbReference type="SUPFAM" id="SSF56801">
    <property type="entry name" value="Acetyl-CoA synthetase-like"/>
    <property type="match status" value="1"/>
</dbReference>
<comment type="caution">
    <text evidence="6">The sequence shown here is derived from an EMBL/GenBank/DDBJ whole genome shotgun (WGS) entry which is preliminary data.</text>
</comment>
<reference evidence="6 7" key="1">
    <citation type="submission" date="2019-07" db="EMBL/GenBank/DDBJ databases">
        <title>Whole genome shotgun sequence of Myxococcus fulvus NBRC 100333.</title>
        <authorList>
            <person name="Hosoyama A."/>
            <person name="Uohara A."/>
            <person name="Ohji S."/>
            <person name="Ichikawa N."/>
        </authorList>
    </citation>
    <scope>NUCLEOTIDE SEQUENCE [LARGE SCALE GENOMIC DNA]</scope>
    <source>
        <strain evidence="6 7">NBRC 100333</strain>
    </source>
</reference>
<dbReference type="Gene3D" id="3.30.559.10">
    <property type="entry name" value="Chloramphenicol acetyltransferase-like domain"/>
    <property type="match status" value="1"/>
</dbReference>
<comment type="similarity">
    <text evidence="2">Belongs to the ATP-dependent AMP-binding enzyme family.</text>
</comment>
<dbReference type="Proteomes" id="UP000321514">
    <property type="component" value="Unassembled WGS sequence"/>
</dbReference>
<comment type="cofactor">
    <cofactor evidence="1">
        <name>pantetheine 4'-phosphate</name>
        <dbReference type="ChEBI" id="CHEBI:47942"/>
    </cofactor>
</comment>
<sequence>MTPTMASSPAVPELREAFVFPASYAQRRLWFLHQFESASPVYNIPSPIRLGFTLNVEALRKSLDELVRRHESLRTTFTAVDGEPMQVVAPSRQVTLDLTDLRSMPAAQRESEAQRLAAFDAQRPFSLSEGPLLRVSLVTLAEADHVLLVTMHHIVSDGWSMGVFLRELGALYNAFSAGWPSPLPEPRLQYADYSHWQRELLRGDVYTRHLEYWRTQLAGAPPRLELPTDRVRPLMQAHRGAGHLVTLDADLHDGLRALGQRAGATPFMVMLAAFDVLLYRTTGQEDLVVGTPIANRGRPELEGLIGFFVNTLVLRTQLSGALGFQDVLARVREVTLGAYAHQDIPFEKLVEELQPERNLGSNPLFQVMFSFQSAERPQGGASPGGPEAPRVPTTTSKFDLTLSVAEAPRGGAFALFEYDTELFEAETVTRMGSHFLALLHAIVRAPAQPISRLPLLGDEERRRLLVEWNDTTVSREEPGFLHRVIVAQAARTPEAVALMAGLERVTYRELVSRANQLARFLGRHGVGPEVRVGVCMERSPELLVALLGILQAGGAYVPLDPEYPSDRLAFMLEDSAPAVLITQARLAPTLPVSRARVLRVDTEWAEVACEQDSDPALPVHPGQLAYVIYTSGSTGRPKGAMNTHAGIANRLAWMRQTYRLDARDRMLHKTPTSFDVSITELFWPLMTGATVVIARPGGHRDPGYLIDLMAAERVTAAHFVPSMLRVLLEHRGVERCEALRQVIISGEAVTPDLEARFHARFRAELHNLYGPTEAAVEVSAWTCPPSGSGGRVPIGKPIHNTRLFILDATLEPVPVGLPGELFIGGIGVGRGYLGRPELTAERFIPDPFSTEPGQRLYRTGDRARFRADGNIDFLGRLDDQEKIRGFRIELGEVEAALRSHPRVRHAAVMAREVTPGDKRLVAYVVAGPGEDLPGELRRHLSRTLPEHMVPTAFVALDALPLLPNGKLDRRALPIPGEFDTATRTAYVAPRGAVEEKLAHVFAELLGRARVGVHDNFFELGGHSLLATRVVSRIHDTYRVEVPLRRLFETPTVEALAKVVEEQGSTPVASAIPRLERDTELADVAHLSDAEVSAMLEELAARGELAK</sequence>
<dbReference type="InterPro" id="IPR025110">
    <property type="entry name" value="AMP-bd_C"/>
</dbReference>
<dbReference type="Pfam" id="PF13193">
    <property type="entry name" value="AMP-binding_C"/>
    <property type="match status" value="1"/>
</dbReference>
<dbReference type="NCBIfam" id="TIGR01733">
    <property type="entry name" value="AA-adenyl-dom"/>
    <property type="match status" value="1"/>
</dbReference>
<evidence type="ECO:0000256" key="4">
    <source>
        <dbReference type="ARBA" id="ARBA00022553"/>
    </source>
</evidence>
<evidence type="ECO:0000256" key="3">
    <source>
        <dbReference type="ARBA" id="ARBA00022450"/>
    </source>
</evidence>
<dbReference type="CDD" id="cd17646">
    <property type="entry name" value="A_NRPS_AB3403-like"/>
    <property type="match status" value="1"/>
</dbReference>
<dbReference type="FunFam" id="3.40.50.980:FF:000001">
    <property type="entry name" value="Non-ribosomal peptide synthetase"/>
    <property type="match status" value="1"/>
</dbReference>
<dbReference type="GO" id="GO:0044550">
    <property type="term" value="P:secondary metabolite biosynthetic process"/>
    <property type="evidence" value="ECO:0007669"/>
    <property type="project" value="UniProtKB-ARBA"/>
</dbReference>
<dbReference type="FunFam" id="3.40.50.980:FF:000002">
    <property type="entry name" value="Enterobactin synthetase component F"/>
    <property type="match status" value="1"/>
</dbReference>
<dbReference type="PANTHER" id="PTHR45527">
    <property type="entry name" value="NONRIBOSOMAL PEPTIDE SYNTHETASE"/>
    <property type="match status" value="1"/>
</dbReference>
<evidence type="ECO:0000313" key="6">
    <source>
        <dbReference type="EMBL" id="GEN12223.1"/>
    </source>
</evidence>
<dbReference type="AlphaFoldDB" id="A0A511TF03"/>
<dbReference type="FunFam" id="3.40.50.12780:FF:000012">
    <property type="entry name" value="Non-ribosomal peptide synthetase"/>
    <property type="match status" value="1"/>
</dbReference>
<dbReference type="Pfam" id="PF00668">
    <property type="entry name" value="Condensation"/>
    <property type="match status" value="1"/>
</dbReference>
<dbReference type="SMART" id="SM00823">
    <property type="entry name" value="PKS_PP"/>
    <property type="match status" value="1"/>
</dbReference>
<evidence type="ECO:0000256" key="2">
    <source>
        <dbReference type="ARBA" id="ARBA00006432"/>
    </source>
</evidence>
<dbReference type="PROSITE" id="PS00455">
    <property type="entry name" value="AMP_BINDING"/>
    <property type="match status" value="1"/>
</dbReference>
<evidence type="ECO:0000313" key="7">
    <source>
        <dbReference type="Proteomes" id="UP000321514"/>
    </source>
</evidence>
<name>A0A511TF03_MYXFU</name>
<dbReference type="GO" id="GO:0031177">
    <property type="term" value="F:phosphopantetheine binding"/>
    <property type="evidence" value="ECO:0007669"/>
    <property type="project" value="InterPro"/>
</dbReference>
<keyword evidence="4" id="KW-0597">Phosphoprotein</keyword>
<dbReference type="FunFam" id="3.30.559.10:FF:000012">
    <property type="entry name" value="Non-ribosomal peptide synthetase"/>
    <property type="match status" value="1"/>
</dbReference>
<dbReference type="EMBL" id="BJXR01000059">
    <property type="protein sequence ID" value="GEN12223.1"/>
    <property type="molecule type" value="Genomic_DNA"/>
</dbReference>
<dbReference type="PANTHER" id="PTHR45527:SF1">
    <property type="entry name" value="FATTY ACID SYNTHASE"/>
    <property type="match status" value="1"/>
</dbReference>
<dbReference type="Gene3D" id="2.30.38.10">
    <property type="entry name" value="Luciferase, Domain 3"/>
    <property type="match status" value="1"/>
</dbReference>
<gene>
    <name evidence="6" type="ORF">MFU01_72600</name>
</gene>
<protein>
    <recommendedName>
        <fullName evidence="5">Carrier domain-containing protein</fullName>
    </recommendedName>
</protein>
<dbReference type="Gene3D" id="3.40.50.1820">
    <property type="entry name" value="alpha/beta hydrolase"/>
    <property type="match status" value="1"/>
</dbReference>
<organism evidence="6 7">
    <name type="scientific">Myxococcus fulvus</name>
    <dbReference type="NCBI Taxonomy" id="33"/>
    <lineage>
        <taxon>Bacteria</taxon>
        <taxon>Pseudomonadati</taxon>
        <taxon>Myxococcota</taxon>
        <taxon>Myxococcia</taxon>
        <taxon>Myxococcales</taxon>
        <taxon>Cystobacterineae</taxon>
        <taxon>Myxococcaceae</taxon>
        <taxon>Myxococcus</taxon>
    </lineage>
</organism>
<feature type="domain" description="Carrier" evidence="5">
    <location>
        <begin position="988"/>
        <end position="1063"/>
    </location>
</feature>
<dbReference type="PROSITE" id="PS50075">
    <property type="entry name" value="CARRIER"/>
    <property type="match status" value="1"/>
</dbReference>
<accession>A0A511TF03</accession>
<evidence type="ECO:0000256" key="1">
    <source>
        <dbReference type="ARBA" id="ARBA00001957"/>
    </source>
</evidence>
<dbReference type="InterPro" id="IPR000873">
    <property type="entry name" value="AMP-dep_synth/lig_dom"/>
</dbReference>
<dbReference type="InterPro" id="IPR020806">
    <property type="entry name" value="PKS_PP-bd"/>
</dbReference>
<dbReference type="PROSITE" id="PS00012">
    <property type="entry name" value="PHOSPHOPANTETHEINE"/>
    <property type="match status" value="1"/>
</dbReference>
<dbReference type="Pfam" id="PF00550">
    <property type="entry name" value="PP-binding"/>
    <property type="match status" value="1"/>
</dbReference>
<dbReference type="GO" id="GO:0003824">
    <property type="term" value="F:catalytic activity"/>
    <property type="evidence" value="ECO:0007669"/>
    <property type="project" value="InterPro"/>
</dbReference>
<dbReference type="FunFam" id="1.10.1200.10:FF:000005">
    <property type="entry name" value="Nonribosomal peptide synthetase 1"/>
    <property type="match status" value="1"/>
</dbReference>
<dbReference type="InterPro" id="IPR029058">
    <property type="entry name" value="AB_hydrolase_fold"/>
</dbReference>
<dbReference type="GO" id="GO:0043041">
    <property type="term" value="P:amino acid activation for nonribosomal peptide biosynthetic process"/>
    <property type="evidence" value="ECO:0007669"/>
    <property type="project" value="TreeGrafter"/>
</dbReference>
<dbReference type="InterPro" id="IPR020845">
    <property type="entry name" value="AMP-binding_CS"/>
</dbReference>